<organism evidence="2">
    <name type="scientific">Chaetomium thermophilum (strain DSM 1495 / CBS 144.50 / IMI 039719)</name>
    <name type="common">Thermochaetoides thermophila</name>
    <dbReference type="NCBI Taxonomy" id="759272"/>
    <lineage>
        <taxon>Eukaryota</taxon>
        <taxon>Fungi</taxon>
        <taxon>Dikarya</taxon>
        <taxon>Ascomycota</taxon>
        <taxon>Pezizomycotina</taxon>
        <taxon>Sordariomycetes</taxon>
        <taxon>Sordariomycetidae</taxon>
        <taxon>Sordariales</taxon>
        <taxon>Chaetomiaceae</taxon>
        <taxon>Thermochaetoides</taxon>
    </lineage>
</organism>
<dbReference type="KEGG" id="cthr:CTHT_0018820"/>
<sequence length="145" mass="15812">MGALSHQRCEETIDATTVKAAEKHPLNFASDGTESFPAALVVAVPKKRLAPAPAESHGLAGPELKLCANACLVLRPPERQPGRARDCLVRGCKSEERSTIRCLNTFRNNIAPYVDLLELRYTGKTGLGIFSRPGCFIPKYTFISE</sequence>
<dbReference type="EMBL" id="GL988040">
    <property type="protein sequence ID" value="EGS22356.1"/>
    <property type="molecule type" value="Genomic_DNA"/>
</dbReference>
<dbReference type="HOGENOM" id="CLU_1786631_0_0_1"/>
<protein>
    <submittedName>
        <fullName evidence="1">Uncharacterized protein</fullName>
    </submittedName>
</protein>
<gene>
    <name evidence="1" type="ORF">CTHT_0018820</name>
</gene>
<dbReference type="GeneID" id="18255920"/>
<dbReference type="Proteomes" id="UP000008066">
    <property type="component" value="Unassembled WGS sequence"/>
</dbReference>
<name>G0S2X3_CHATD</name>
<evidence type="ECO:0000313" key="2">
    <source>
        <dbReference type="Proteomes" id="UP000008066"/>
    </source>
</evidence>
<accession>G0S2X3</accession>
<proteinExistence type="predicted"/>
<dbReference type="AlphaFoldDB" id="G0S2X3"/>
<keyword evidence="2" id="KW-1185">Reference proteome</keyword>
<dbReference type="RefSeq" id="XP_006692375.1">
    <property type="nucleotide sequence ID" value="XM_006692312.1"/>
</dbReference>
<reference evidence="1 2" key="1">
    <citation type="journal article" date="2011" name="Cell">
        <title>Insight into structure and assembly of the nuclear pore complex by utilizing the genome of a eukaryotic thermophile.</title>
        <authorList>
            <person name="Amlacher S."/>
            <person name="Sarges P."/>
            <person name="Flemming D."/>
            <person name="van Noort V."/>
            <person name="Kunze R."/>
            <person name="Devos D.P."/>
            <person name="Arumugam M."/>
            <person name="Bork P."/>
            <person name="Hurt E."/>
        </authorList>
    </citation>
    <scope>NUCLEOTIDE SEQUENCE [LARGE SCALE GENOMIC DNA]</scope>
    <source>
        <strain evidence="2">DSM 1495 / CBS 144.50 / IMI 039719</strain>
    </source>
</reference>
<evidence type="ECO:0000313" key="1">
    <source>
        <dbReference type="EMBL" id="EGS22356.1"/>
    </source>
</evidence>